<keyword evidence="2" id="KW-1185">Reference proteome</keyword>
<evidence type="ECO:0000313" key="2">
    <source>
        <dbReference type="Proteomes" id="UP000008311"/>
    </source>
</evidence>
<organism evidence="1 2">
    <name type="scientific">Ricinus communis</name>
    <name type="common">Castor bean</name>
    <dbReference type="NCBI Taxonomy" id="3988"/>
    <lineage>
        <taxon>Eukaryota</taxon>
        <taxon>Viridiplantae</taxon>
        <taxon>Streptophyta</taxon>
        <taxon>Embryophyta</taxon>
        <taxon>Tracheophyta</taxon>
        <taxon>Spermatophyta</taxon>
        <taxon>Magnoliopsida</taxon>
        <taxon>eudicotyledons</taxon>
        <taxon>Gunneridae</taxon>
        <taxon>Pentapetalae</taxon>
        <taxon>rosids</taxon>
        <taxon>fabids</taxon>
        <taxon>Malpighiales</taxon>
        <taxon>Euphorbiaceae</taxon>
        <taxon>Acalyphoideae</taxon>
        <taxon>Acalypheae</taxon>
        <taxon>Ricinus</taxon>
    </lineage>
</organism>
<proteinExistence type="predicted"/>
<sequence>MVMKHRQVRSFDLVEKSKVGTSTDLGGNGECVPGGCGGCNDKDCEGGGVCDDKGYKVGGGGESGGGGAIYMVGDGGCAVVGGDGIGVVDRYLLASLFLPTMLKPTPIYIIYIT</sequence>
<protein>
    <submittedName>
        <fullName evidence="1">Uncharacterized protein</fullName>
    </submittedName>
</protein>
<dbReference type="EMBL" id="EQ973988">
    <property type="protein sequence ID" value="EEF36155.1"/>
    <property type="molecule type" value="Genomic_DNA"/>
</dbReference>
<dbReference type="AlphaFoldDB" id="B9SJP5"/>
<accession>B9SJP5</accession>
<reference evidence="2" key="1">
    <citation type="journal article" date="2010" name="Nat. Biotechnol.">
        <title>Draft genome sequence of the oilseed species Ricinus communis.</title>
        <authorList>
            <person name="Chan A.P."/>
            <person name="Crabtree J."/>
            <person name="Zhao Q."/>
            <person name="Lorenzi H."/>
            <person name="Orvis J."/>
            <person name="Puiu D."/>
            <person name="Melake-Berhan A."/>
            <person name="Jones K.M."/>
            <person name="Redman J."/>
            <person name="Chen G."/>
            <person name="Cahoon E.B."/>
            <person name="Gedil M."/>
            <person name="Stanke M."/>
            <person name="Haas B.J."/>
            <person name="Wortman J.R."/>
            <person name="Fraser-Liggett C.M."/>
            <person name="Ravel J."/>
            <person name="Rabinowicz P.D."/>
        </authorList>
    </citation>
    <scope>NUCLEOTIDE SEQUENCE [LARGE SCALE GENOMIC DNA]</scope>
    <source>
        <strain evidence="2">cv. Hale</strain>
    </source>
</reference>
<dbReference type="InParanoid" id="B9SJP5"/>
<evidence type="ECO:0000313" key="1">
    <source>
        <dbReference type="EMBL" id="EEF36155.1"/>
    </source>
</evidence>
<name>B9SJP5_RICCO</name>
<gene>
    <name evidence="1" type="ORF">RCOM_1628990</name>
</gene>
<dbReference type="Proteomes" id="UP000008311">
    <property type="component" value="Unassembled WGS sequence"/>
</dbReference>